<feature type="transmembrane region" description="Helical" evidence="1">
    <location>
        <begin position="40"/>
        <end position="63"/>
    </location>
</feature>
<name>A0A7K3WSF1_9FLAO</name>
<accession>A0A7K3WSF1</accession>
<dbReference type="RefSeq" id="WP_163284940.1">
    <property type="nucleotide sequence ID" value="NZ_JAAGVY010000012.1"/>
</dbReference>
<keyword evidence="3" id="KW-1185">Reference proteome</keyword>
<feature type="transmembrane region" description="Helical" evidence="1">
    <location>
        <begin position="109"/>
        <end position="131"/>
    </location>
</feature>
<gene>
    <name evidence="2" type="ORF">G3O08_08685</name>
</gene>
<evidence type="ECO:0000313" key="2">
    <source>
        <dbReference type="EMBL" id="NEN23575.1"/>
    </source>
</evidence>
<dbReference type="AlphaFoldDB" id="A0A7K3WSF1"/>
<dbReference type="InterPro" id="IPR035177">
    <property type="entry name" value="TssN"/>
</dbReference>
<keyword evidence="1" id="KW-1133">Transmembrane helix</keyword>
<dbReference type="Proteomes" id="UP000486602">
    <property type="component" value="Unassembled WGS sequence"/>
</dbReference>
<reference evidence="2 3" key="1">
    <citation type="submission" date="2020-02" db="EMBL/GenBank/DDBJ databases">
        <title>Out from the shadows clarifying the taxonomy of the family Cryomorphaceae and related taxa by utilizing the GTDB taxonomic framework.</title>
        <authorList>
            <person name="Bowman J.P."/>
        </authorList>
    </citation>
    <scope>NUCLEOTIDE SEQUENCE [LARGE SCALE GENOMIC DNA]</scope>
    <source>
        <strain evidence="2 3">QSSC 1-22</strain>
    </source>
</reference>
<proteinExistence type="predicted"/>
<feature type="transmembrane region" description="Helical" evidence="1">
    <location>
        <begin position="143"/>
        <end position="162"/>
    </location>
</feature>
<evidence type="ECO:0000256" key="1">
    <source>
        <dbReference type="SAM" id="Phobius"/>
    </source>
</evidence>
<protein>
    <submittedName>
        <fullName evidence="2">TssN family type VI secretion system protein</fullName>
    </submittedName>
</protein>
<keyword evidence="1" id="KW-0472">Membrane</keyword>
<organism evidence="2 3">
    <name type="scientific">Cryomorpha ignava</name>
    <dbReference type="NCBI Taxonomy" id="101383"/>
    <lineage>
        <taxon>Bacteria</taxon>
        <taxon>Pseudomonadati</taxon>
        <taxon>Bacteroidota</taxon>
        <taxon>Flavobacteriia</taxon>
        <taxon>Flavobacteriales</taxon>
        <taxon>Cryomorphaceae</taxon>
        <taxon>Cryomorpha</taxon>
    </lineage>
</organism>
<dbReference type="Pfam" id="PF17555">
    <property type="entry name" value="TssN"/>
    <property type="match status" value="1"/>
</dbReference>
<dbReference type="EMBL" id="JAAGVY010000012">
    <property type="protein sequence ID" value="NEN23575.1"/>
    <property type="molecule type" value="Genomic_DNA"/>
</dbReference>
<sequence length="306" mass="35298">MSDPTAGMRSGYAESQGIKRTSKAKFGQAKGIQAKVNKAVVMHFLLFLLIGILMGLAVFIPFYTTSSYSVLKTLFIGFFVLGLLLGHWHKTRMLKKIDWAPSGKFFPRFFLSLAVYLAVFSGILLMLMVLPKIIPSYVSETNFSISALLAASTISILLPFLINEAFEYAAEIESKEYKYWEFPQNYIEKQPTWNRDRVIYSNLNFRRKENENFVTTVKVKLPKEANFGELIYLFMRDYNENRSPENPIGELTPQQGTLGWFFKTENSGITKVLKKKRFIDTELTVEDNGIQEDCHIYFERIQNQDY</sequence>
<keyword evidence="1" id="KW-0812">Transmembrane</keyword>
<feature type="transmembrane region" description="Helical" evidence="1">
    <location>
        <begin position="69"/>
        <end position="88"/>
    </location>
</feature>
<evidence type="ECO:0000313" key="3">
    <source>
        <dbReference type="Proteomes" id="UP000486602"/>
    </source>
</evidence>
<comment type="caution">
    <text evidence="2">The sequence shown here is derived from an EMBL/GenBank/DDBJ whole genome shotgun (WGS) entry which is preliminary data.</text>
</comment>